<dbReference type="PANTHER" id="PTHR43095:SF2">
    <property type="entry name" value="GLUCONOKINASE"/>
    <property type="match status" value="1"/>
</dbReference>
<comment type="caution">
    <text evidence="5">The sequence shown here is derived from an EMBL/GenBank/DDBJ whole genome shotgun (WGS) entry which is preliminary data.</text>
</comment>
<dbReference type="Pfam" id="PF00370">
    <property type="entry name" value="FGGY_N"/>
    <property type="match status" value="1"/>
</dbReference>
<evidence type="ECO:0000256" key="2">
    <source>
        <dbReference type="ARBA" id="ARBA00022777"/>
    </source>
</evidence>
<dbReference type="PANTHER" id="PTHR43095">
    <property type="entry name" value="SUGAR KINASE"/>
    <property type="match status" value="1"/>
</dbReference>
<organism evidence="5 6">
    <name type="scientific">Pythium insidiosum</name>
    <name type="common">Pythiosis disease agent</name>
    <dbReference type="NCBI Taxonomy" id="114742"/>
    <lineage>
        <taxon>Eukaryota</taxon>
        <taxon>Sar</taxon>
        <taxon>Stramenopiles</taxon>
        <taxon>Oomycota</taxon>
        <taxon>Peronosporomycetes</taxon>
        <taxon>Pythiales</taxon>
        <taxon>Pythiaceae</taxon>
        <taxon>Pythium</taxon>
    </lineage>
</organism>
<dbReference type="InterPro" id="IPR043129">
    <property type="entry name" value="ATPase_NBD"/>
</dbReference>
<protein>
    <recommendedName>
        <fullName evidence="7">Gluconokinase</fullName>
    </recommendedName>
</protein>
<dbReference type="SUPFAM" id="SSF53067">
    <property type="entry name" value="Actin-like ATPase domain"/>
    <property type="match status" value="2"/>
</dbReference>
<dbReference type="InterPro" id="IPR050406">
    <property type="entry name" value="FGGY_Carb_Kinase"/>
</dbReference>
<dbReference type="GO" id="GO:0005975">
    <property type="term" value="P:carbohydrate metabolic process"/>
    <property type="evidence" value="ECO:0007669"/>
    <property type="project" value="InterPro"/>
</dbReference>
<dbReference type="InterPro" id="IPR018485">
    <property type="entry name" value="FGGY_C"/>
</dbReference>
<keyword evidence="2" id="KW-0418">Kinase</keyword>
<dbReference type="AlphaFoldDB" id="A0AAD5LJP2"/>
<dbReference type="Gene3D" id="3.30.420.40">
    <property type="match status" value="2"/>
</dbReference>
<dbReference type="InterPro" id="IPR018484">
    <property type="entry name" value="FGGY_N"/>
</dbReference>
<reference evidence="5" key="1">
    <citation type="submission" date="2021-12" db="EMBL/GenBank/DDBJ databases">
        <title>Prjna785345.</title>
        <authorList>
            <person name="Rujirawat T."/>
            <person name="Krajaejun T."/>
        </authorList>
    </citation>
    <scope>NUCLEOTIDE SEQUENCE</scope>
    <source>
        <strain evidence="5">Pi057C3</strain>
    </source>
</reference>
<keyword evidence="6" id="KW-1185">Reference proteome</keyword>
<dbReference type="Proteomes" id="UP001209570">
    <property type="component" value="Unassembled WGS sequence"/>
</dbReference>
<evidence type="ECO:0008006" key="7">
    <source>
        <dbReference type="Google" id="ProtNLM"/>
    </source>
</evidence>
<evidence type="ECO:0000256" key="1">
    <source>
        <dbReference type="ARBA" id="ARBA00022679"/>
    </source>
</evidence>
<feature type="domain" description="Carbohydrate kinase FGGY C-terminal" evidence="4">
    <location>
        <begin position="343"/>
        <end position="526"/>
    </location>
</feature>
<feature type="domain" description="Carbohydrate kinase FGGY N-terminal" evidence="3">
    <location>
        <begin position="112"/>
        <end position="333"/>
    </location>
</feature>
<evidence type="ECO:0000259" key="4">
    <source>
        <dbReference type="Pfam" id="PF02782"/>
    </source>
</evidence>
<dbReference type="EMBL" id="JAKCXM010000139">
    <property type="protein sequence ID" value="KAJ0401017.1"/>
    <property type="molecule type" value="Genomic_DNA"/>
</dbReference>
<name>A0AAD5LJP2_PYTIN</name>
<accession>A0AAD5LJP2</accession>
<proteinExistence type="predicted"/>
<dbReference type="CDD" id="cd07770">
    <property type="entry name" value="ASKHA_NBD_FGGY_GntK"/>
    <property type="match status" value="1"/>
</dbReference>
<dbReference type="Pfam" id="PF02782">
    <property type="entry name" value="FGGY_C"/>
    <property type="match status" value="1"/>
</dbReference>
<evidence type="ECO:0000259" key="3">
    <source>
        <dbReference type="Pfam" id="PF00370"/>
    </source>
</evidence>
<evidence type="ECO:0000313" key="5">
    <source>
        <dbReference type="EMBL" id="KAJ0401017.1"/>
    </source>
</evidence>
<keyword evidence="1" id="KW-0808">Transferase</keyword>
<dbReference type="GO" id="GO:0016301">
    <property type="term" value="F:kinase activity"/>
    <property type="evidence" value="ECO:0007669"/>
    <property type="project" value="UniProtKB-KW"/>
</dbReference>
<evidence type="ECO:0000313" key="6">
    <source>
        <dbReference type="Proteomes" id="UP001209570"/>
    </source>
</evidence>
<gene>
    <name evidence="5" type="ORF">P43SY_009897</name>
</gene>
<sequence>MLRASIAAGALLLAAGGYAAVQRRLRVQREEYAALVAGLAAPERYRDAALVLVVDVGSSSIRASCYALVDAATGRALGRRPCAAARAAVEWVMLQGSLTQLPMNAVINAAGEAALDQIERAVESVIDRTLEFVRAAGLAGQLRGVGFSTFAMNLVGVDAKGAPVTPVYTVRSRARCSGRRPSTALYARRLRELLAEKGALDDCHDRTGAMIHPAYASAEFFRLHHEEPNTVARVHRWQSITSYLFRKWMLAGDRPLPMSFTEASWTGLLDVRRGVWDGPLLELVGMPLDKMPDVQDSRVPVSGLRPSFARRWTELADVPFFLGIGDGAAANVGSKCVDSSRIAVTIGTSAALRVVLGDDALERRRVPKGLWCYRIGDSRVLLGGALNDGGSVFQFFCQTLQLRPEDADTELRKLRPAQHGLCVLPFLSGERAPGWRDDATCAITGINKWTKPLHLLQAAMESVATRLALVFALVAEYADSDATIIASGTALTSSRAWRQMLADNIGRELVLETCATEATSRGVAVFLGSYLGLHTLEETATLPDDKDAFDRSHPNVGAHAAYLEARRQQETLYRKLFDDC</sequence>